<comment type="caution">
    <text evidence="3">The sequence shown here is derived from an EMBL/GenBank/DDBJ whole genome shotgun (WGS) entry which is preliminary data.</text>
</comment>
<evidence type="ECO:0000256" key="1">
    <source>
        <dbReference type="SAM" id="MobiDB-lite"/>
    </source>
</evidence>
<dbReference type="Pfam" id="PF08659">
    <property type="entry name" value="KR"/>
    <property type="match status" value="1"/>
</dbReference>
<accession>A0ABV5N7N7</accession>
<name>A0ABV5N7N7_9ACTN</name>
<protein>
    <submittedName>
        <fullName evidence="3">KR domain-containing protein</fullName>
    </submittedName>
</protein>
<dbReference type="EMBL" id="JBHMCY010000064">
    <property type="protein sequence ID" value="MFB9466270.1"/>
    <property type="molecule type" value="Genomic_DNA"/>
</dbReference>
<gene>
    <name evidence="3" type="ORF">ACFF45_27035</name>
</gene>
<feature type="compositionally biased region" description="Low complexity" evidence="1">
    <location>
        <begin position="238"/>
        <end position="253"/>
    </location>
</feature>
<dbReference type="Gene3D" id="3.40.50.720">
    <property type="entry name" value="NAD(P)-binding Rossmann-like Domain"/>
    <property type="match status" value="1"/>
</dbReference>
<dbReference type="Proteomes" id="UP001589709">
    <property type="component" value="Unassembled WGS sequence"/>
</dbReference>
<sequence length="253" mass="24720">MTDTTLPGARHTAAPSERRSRPWRYVAASVPTAPAAVALVVRGGSGATAVAFAGGPPLAISGDRAEPAVGMVRPGAAEDAAIEPAPLTEAGPAALDRARARSALSVPVLGPMALTIAIRRGTASDPEVEAGAVAVGTMSPAGAVGTMSPAGAGGRVPLTGGAGGPFRLTVGEAAGERLALRAVSDAADAAGHPVRGVVHAAVHLDDATPADLAQTRIRAVLAPEVQGTPHPRTDRRAGSGPARPGAAGTAVSS</sequence>
<feature type="region of interest" description="Disordered" evidence="1">
    <location>
        <begin position="1"/>
        <end position="20"/>
    </location>
</feature>
<proteinExistence type="predicted"/>
<feature type="domain" description="Ketoreductase (KR)" evidence="2">
    <location>
        <begin position="177"/>
        <end position="228"/>
    </location>
</feature>
<evidence type="ECO:0000313" key="3">
    <source>
        <dbReference type="EMBL" id="MFB9466270.1"/>
    </source>
</evidence>
<reference evidence="3 4" key="1">
    <citation type="submission" date="2024-09" db="EMBL/GenBank/DDBJ databases">
        <authorList>
            <person name="Sun Q."/>
            <person name="Mori K."/>
        </authorList>
    </citation>
    <scope>NUCLEOTIDE SEQUENCE [LARGE SCALE GENOMIC DNA]</scope>
    <source>
        <strain evidence="3 4">JCM 6917</strain>
    </source>
</reference>
<evidence type="ECO:0000313" key="4">
    <source>
        <dbReference type="Proteomes" id="UP001589709"/>
    </source>
</evidence>
<organism evidence="3 4">
    <name type="scientific">Streptomyces cinereospinus</name>
    <dbReference type="NCBI Taxonomy" id="285561"/>
    <lineage>
        <taxon>Bacteria</taxon>
        <taxon>Bacillati</taxon>
        <taxon>Actinomycetota</taxon>
        <taxon>Actinomycetes</taxon>
        <taxon>Kitasatosporales</taxon>
        <taxon>Streptomycetaceae</taxon>
        <taxon>Streptomyces</taxon>
    </lineage>
</organism>
<evidence type="ECO:0000259" key="2">
    <source>
        <dbReference type="Pfam" id="PF08659"/>
    </source>
</evidence>
<feature type="region of interest" description="Disordered" evidence="1">
    <location>
        <begin position="222"/>
        <end position="253"/>
    </location>
</feature>
<dbReference type="InterPro" id="IPR013968">
    <property type="entry name" value="PKS_KR"/>
</dbReference>
<keyword evidence="4" id="KW-1185">Reference proteome</keyword>